<protein>
    <submittedName>
        <fullName evidence="1">Uncharacterized protein</fullName>
    </submittedName>
</protein>
<name>A0A382CK67_9ZZZZ</name>
<evidence type="ECO:0000313" key="1">
    <source>
        <dbReference type="EMBL" id="SVB26465.1"/>
    </source>
</evidence>
<dbReference type="AlphaFoldDB" id="A0A382CK67"/>
<sequence length="73" mass="8074">VATNNPCKETTDHLLIIPPPVASSRSPHVPVWADRDRQKIDPYSLTGLERFGFGLPELVGGVEELEYLSHCGF</sequence>
<organism evidence="1">
    <name type="scientific">marine metagenome</name>
    <dbReference type="NCBI Taxonomy" id="408172"/>
    <lineage>
        <taxon>unclassified sequences</taxon>
        <taxon>metagenomes</taxon>
        <taxon>ecological metagenomes</taxon>
    </lineage>
</organism>
<proteinExistence type="predicted"/>
<accession>A0A382CK67</accession>
<reference evidence="1" key="1">
    <citation type="submission" date="2018-05" db="EMBL/GenBank/DDBJ databases">
        <authorList>
            <person name="Lanie J.A."/>
            <person name="Ng W.-L."/>
            <person name="Kazmierczak K.M."/>
            <person name="Andrzejewski T.M."/>
            <person name="Davidsen T.M."/>
            <person name="Wayne K.J."/>
            <person name="Tettelin H."/>
            <person name="Glass J.I."/>
            <person name="Rusch D."/>
            <person name="Podicherti R."/>
            <person name="Tsui H.-C.T."/>
            <person name="Winkler M.E."/>
        </authorList>
    </citation>
    <scope>NUCLEOTIDE SEQUENCE</scope>
</reference>
<gene>
    <name evidence="1" type="ORF">METZ01_LOCUS179319</name>
</gene>
<dbReference type="EMBL" id="UINC01034904">
    <property type="protein sequence ID" value="SVB26465.1"/>
    <property type="molecule type" value="Genomic_DNA"/>
</dbReference>
<feature type="non-terminal residue" evidence="1">
    <location>
        <position position="1"/>
    </location>
</feature>